<name>X1FX29_9ZZZZ</name>
<reference evidence="1" key="1">
    <citation type="journal article" date="2014" name="Front. Microbiol.">
        <title>High frequency of phylogenetically diverse reductive dehalogenase-homologous genes in deep subseafloor sedimentary metagenomes.</title>
        <authorList>
            <person name="Kawai M."/>
            <person name="Futagami T."/>
            <person name="Toyoda A."/>
            <person name="Takaki Y."/>
            <person name="Nishi S."/>
            <person name="Hori S."/>
            <person name="Arai W."/>
            <person name="Tsubouchi T."/>
            <person name="Morono Y."/>
            <person name="Uchiyama I."/>
            <person name="Ito T."/>
            <person name="Fujiyama A."/>
            <person name="Inagaki F."/>
            <person name="Takami H."/>
        </authorList>
    </citation>
    <scope>NUCLEOTIDE SEQUENCE</scope>
    <source>
        <strain evidence="1">Expedition CK06-06</strain>
    </source>
</reference>
<protein>
    <submittedName>
        <fullName evidence="1">Uncharacterized protein</fullName>
    </submittedName>
</protein>
<proteinExistence type="predicted"/>
<organism evidence="1">
    <name type="scientific">marine sediment metagenome</name>
    <dbReference type="NCBI Taxonomy" id="412755"/>
    <lineage>
        <taxon>unclassified sequences</taxon>
        <taxon>metagenomes</taxon>
        <taxon>ecological metagenomes</taxon>
    </lineage>
</organism>
<feature type="non-terminal residue" evidence="1">
    <location>
        <position position="1"/>
    </location>
</feature>
<accession>X1FX29</accession>
<dbReference type="EMBL" id="BART01041376">
    <property type="protein sequence ID" value="GAH25338.1"/>
    <property type="molecule type" value="Genomic_DNA"/>
</dbReference>
<dbReference type="AlphaFoldDB" id="X1FX29"/>
<evidence type="ECO:0000313" key="1">
    <source>
        <dbReference type="EMBL" id="GAH25338.1"/>
    </source>
</evidence>
<gene>
    <name evidence="1" type="ORF">S01H4_66630</name>
</gene>
<feature type="non-terminal residue" evidence="1">
    <location>
        <position position="67"/>
    </location>
</feature>
<sequence length="67" mass="7719">DCAIIFTVINIDSNKESNYFLPLCIIKSFDSLNEESSTLKLIEQKCLILDLSEKTKELILFEAEFFP</sequence>
<comment type="caution">
    <text evidence="1">The sequence shown here is derived from an EMBL/GenBank/DDBJ whole genome shotgun (WGS) entry which is preliminary data.</text>
</comment>